<dbReference type="AlphaFoldDB" id="J9E0Y8"/>
<dbReference type="PANTHER" id="PTHR12110:SF48">
    <property type="entry name" value="BLL3656 PROTEIN"/>
    <property type="match status" value="1"/>
</dbReference>
<sequence length="276" mass="29602">MKLALDHLTVTDTTPVDLVRAAEVSHCEGMCLFMHSLDVLPRMPNFNLLDNPLQQGELKAAMQAASVKLDVAYPFTLAGRTTIADFQVGLDCAAFLEAEFVNALVYDREDARREDNFLAFTEMAKQTGLKVVVEFFPASQIASLADALALVALVDRPYEVGVNVDLLHLMRSGGTLADLKAAPEAFILYAQICDAPLKPHLSAGAEASAQRSLAGAGDFDIAAFIAALPSHCQMSVEIPQEDAILAGQSTAQRARQAVDSVRNCEPRSLAGNKTAI</sequence>
<dbReference type="InterPro" id="IPR036237">
    <property type="entry name" value="Xyl_isomerase-like_sf"/>
</dbReference>
<dbReference type="Gene3D" id="3.20.20.150">
    <property type="entry name" value="Divalent-metal-dependent TIM barrel enzymes"/>
    <property type="match status" value="1"/>
</dbReference>
<evidence type="ECO:0000313" key="2">
    <source>
        <dbReference type="EMBL" id="EJW21574.1"/>
    </source>
</evidence>
<dbReference type="STRING" id="1220535.IMCC14465_13700"/>
<proteinExistence type="predicted"/>
<gene>
    <name evidence="2" type="ORF">IMCC14465_13700</name>
</gene>
<dbReference type="OrthoDB" id="9072761at2"/>
<name>J9E0Y8_9PROT</name>
<organism evidence="2 3">
    <name type="scientific">alpha proteobacterium IMCC14465</name>
    <dbReference type="NCBI Taxonomy" id="1220535"/>
    <lineage>
        <taxon>Bacteria</taxon>
        <taxon>Pseudomonadati</taxon>
        <taxon>Pseudomonadota</taxon>
        <taxon>Alphaproteobacteria</taxon>
        <taxon>PS1 clade</taxon>
    </lineage>
</organism>
<dbReference type="Pfam" id="PF01261">
    <property type="entry name" value="AP_endonuc_2"/>
    <property type="match status" value="1"/>
</dbReference>
<dbReference type="InterPro" id="IPR013022">
    <property type="entry name" value="Xyl_isomerase-like_TIM-brl"/>
</dbReference>
<accession>J9E0Y8</accession>
<keyword evidence="3" id="KW-1185">Reference proteome</keyword>
<evidence type="ECO:0000313" key="3">
    <source>
        <dbReference type="Proteomes" id="UP000004836"/>
    </source>
</evidence>
<dbReference type="Proteomes" id="UP000004836">
    <property type="component" value="Unassembled WGS sequence"/>
</dbReference>
<dbReference type="SUPFAM" id="SSF51658">
    <property type="entry name" value="Xylose isomerase-like"/>
    <property type="match status" value="1"/>
</dbReference>
<comment type="caution">
    <text evidence="2">The sequence shown here is derived from an EMBL/GenBank/DDBJ whole genome shotgun (WGS) entry which is preliminary data.</text>
</comment>
<dbReference type="InterPro" id="IPR050312">
    <property type="entry name" value="IolE/XylAMocC-like"/>
</dbReference>
<feature type="domain" description="Xylose isomerase-like TIM barrel" evidence="1">
    <location>
        <begin position="57"/>
        <end position="262"/>
    </location>
</feature>
<dbReference type="eggNOG" id="COG1082">
    <property type="taxonomic scope" value="Bacteria"/>
</dbReference>
<dbReference type="EMBL" id="ALYF01000003">
    <property type="protein sequence ID" value="EJW21574.1"/>
    <property type="molecule type" value="Genomic_DNA"/>
</dbReference>
<evidence type="ECO:0000259" key="1">
    <source>
        <dbReference type="Pfam" id="PF01261"/>
    </source>
</evidence>
<dbReference type="PANTHER" id="PTHR12110">
    <property type="entry name" value="HYDROXYPYRUVATE ISOMERASE"/>
    <property type="match status" value="1"/>
</dbReference>
<reference evidence="2 3" key="1">
    <citation type="journal article" date="2012" name="J. Bacteriol.">
        <title>Genome Sequence of Strain IMCC14465, Isolated from the East Sea, Belonging to the PS1 Clade of Alphaproteobacteria.</title>
        <authorList>
            <person name="Yang S.J."/>
            <person name="Kang I."/>
            <person name="Cho J.C."/>
        </authorList>
    </citation>
    <scope>NUCLEOTIDE SEQUENCE [LARGE SCALE GENOMIC DNA]</scope>
    <source>
        <strain evidence="2 3">IMCC14465</strain>
    </source>
</reference>
<protein>
    <recommendedName>
        <fullName evidence="1">Xylose isomerase-like TIM barrel domain-containing protein</fullName>
    </recommendedName>
</protein>